<sequence length="102" mass="10947">MALFLRTISSKCKPLAIVGCRFTSSVDSAVKETHTGQKFDPGDFRAARFTESSKLVNSNFAAKLIADVPPILCKEHIVSCDGGEAALGHPKVYINLVSCCCI</sequence>
<dbReference type="AlphaFoldDB" id="A0A8E0RPY2"/>
<feature type="domain" description="Zinc finger CHCC-type" evidence="1">
    <location>
        <begin position="76"/>
        <end position="96"/>
    </location>
</feature>
<dbReference type="Proteomes" id="UP000728185">
    <property type="component" value="Unassembled WGS sequence"/>
</dbReference>
<evidence type="ECO:0000313" key="2">
    <source>
        <dbReference type="EMBL" id="KAA0187690.1"/>
    </source>
</evidence>
<accession>A0A8E0RPY2</accession>
<dbReference type="OrthoDB" id="307899at2759"/>
<protein>
    <submittedName>
        <fullName evidence="2">NADH dehydrogenase iron-sulfur protein 6 mitochondrial</fullName>
    </submittedName>
</protein>
<gene>
    <name evidence="2" type="ORF">FBUS_10934</name>
</gene>
<evidence type="ECO:0000259" key="1">
    <source>
        <dbReference type="Pfam" id="PF10276"/>
    </source>
</evidence>
<dbReference type="EMBL" id="LUCM01008947">
    <property type="protein sequence ID" value="KAA0187690.1"/>
    <property type="molecule type" value="Genomic_DNA"/>
</dbReference>
<evidence type="ECO:0000313" key="3">
    <source>
        <dbReference type="Proteomes" id="UP000728185"/>
    </source>
</evidence>
<dbReference type="Gene3D" id="2.60.260.40">
    <property type="entry name" value="q5lls5 like domains"/>
    <property type="match status" value="1"/>
</dbReference>
<dbReference type="PANTHER" id="PTHR13156">
    <property type="entry name" value="NADH-UBIQUINONE OXIDOREDUCTASE 13 KD-A SUBUNIT"/>
    <property type="match status" value="1"/>
</dbReference>
<reference evidence="2" key="1">
    <citation type="submission" date="2019-05" db="EMBL/GenBank/DDBJ databases">
        <title>Annotation for the trematode Fasciolopsis buski.</title>
        <authorList>
            <person name="Choi Y.-J."/>
        </authorList>
    </citation>
    <scope>NUCLEOTIDE SEQUENCE</scope>
    <source>
        <strain evidence="2">HT</strain>
        <tissue evidence="2">Whole worm</tissue>
    </source>
</reference>
<dbReference type="GO" id="GO:0005739">
    <property type="term" value="C:mitochondrion"/>
    <property type="evidence" value="ECO:0007669"/>
    <property type="project" value="GOC"/>
</dbReference>
<proteinExistence type="predicted"/>
<organism evidence="2 3">
    <name type="scientific">Fasciolopsis buskii</name>
    <dbReference type="NCBI Taxonomy" id="27845"/>
    <lineage>
        <taxon>Eukaryota</taxon>
        <taxon>Metazoa</taxon>
        <taxon>Spiralia</taxon>
        <taxon>Lophotrochozoa</taxon>
        <taxon>Platyhelminthes</taxon>
        <taxon>Trematoda</taxon>
        <taxon>Digenea</taxon>
        <taxon>Plagiorchiida</taxon>
        <taxon>Echinostomata</taxon>
        <taxon>Echinostomatoidea</taxon>
        <taxon>Fasciolidae</taxon>
        <taxon>Fasciolopsis</taxon>
    </lineage>
</organism>
<comment type="caution">
    <text evidence="2">The sequence shown here is derived from an EMBL/GenBank/DDBJ whole genome shotgun (WGS) entry which is preliminary data.</text>
</comment>
<dbReference type="PANTHER" id="PTHR13156:SF0">
    <property type="entry name" value="NADH DEHYDROGENASE [UBIQUINONE] IRON-SULFUR PROTEIN 6, MITOCHONDRIAL"/>
    <property type="match status" value="1"/>
</dbReference>
<dbReference type="GO" id="GO:0006120">
    <property type="term" value="P:mitochondrial electron transport, NADH to ubiquinone"/>
    <property type="evidence" value="ECO:0007669"/>
    <property type="project" value="TreeGrafter"/>
</dbReference>
<name>A0A8E0RPY2_9TREM</name>
<dbReference type="InterPro" id="IPR019401">
    <property type="entry name" value="Znf_CHCC"/>
</dbReference>
<keyword evidence="3" id="KW-1185">Reference proteome</keyword>
<dbReference type="Pfam" id="PF10276">
    <property type="entry name" value="zf-CHCC"/>
    <property type="match status" value="1"/>
</dbReference>